<gene>
    <name evidence="8" type="primary">LOC103584283</name>
</gene>
<evidence type="ECO:0000313" key="8">
    <source>
        <dbReference type="RefSeq" id="XP_008563570.1"/>
    </source>
</evidence>
<evidence type="ECO:0000256" key="2">
    <source>
        <dbReference type="ARBA" id="ARBA00022505"/>
    </source>
</evidence>
<dbReference type="RefSeq" id="XP_008563570.1">
    <property type="nucleotide sequence ID" value="XM_008565348.1"/>
</dbReference>
<dbReference type="InterPro" id="IPR016208">
    <property type="entry name" value="Ald_Oxase/xanthine_DH-like"/>
</dbReference>
<dbReference type="Pfam" id="PF02738">
    <property type="entry name" value="MoCoBD_1"/>
    <property type="match status" value="1"/>
</dbReference>
<keyword evidence="7" id="KW-1185">Reference proteome</keyword>
<keyword evidence="4" id="KW-0560">Oxidoreductase</keyword>
<evidence type="ECO:0000259" key="6">
    <source>
        <dbReference type="Pfam" id="PF02738"/>
    </source>
</evidence>
<keyword evidence="2" id="KW-0500">Molybdenum</keyword>
<evidence type="ECO:0000256" key="1">
    <source>
        <dbReference type="ARBA" id="ARBA00001924"/>
    </source>
</evidence>
<dbReference type="InterPro" id="IPR008274">
    <property type="entry name" value="AldOxase/xan_DH_MoCoBD1"/>
</dbReference>
<sequence>MLGVPANRILVRVKRMGGGFGGKETRSTLVSTAVALAAHKTGRPVRCMLDRDEDMLITGGRHPFLARYKVGFMKTGNIVALEVNHFSNAGNTQDLSQS</sequence>
<feature type="domain" description="Aldehyde oxidase/xanthine dehydrogenase first molybdopterin binding" evidence="6">
    <location>
        <begin position="1"/>
        <end position="97"/>
    </location>
</feature>
<dbReference type="SUPFAM" id="SSF56003">
    <property type="entry name" value="Molybdenum cofactor-binding domain"/>
    <property type="match status" value="1"/>
</dbReference>
<dbReference type="GeneID" id="103584283"/>
<evidence type="ECO:0000256" key="3">
    <source>
        <dbReference type="ARBA" id="ARBA00022723"/>
    </source>
</evidence>
<comment type="cofactor">
    <cofactor evidence="1">
        <name>Mo-molybdopterin</name>
        <dbReference type="ChEBI" id="CHEBI:71302"/>
    </cofactor>
</comment>
<dbReference type="PANTHER" id="PTHR11908:SF80">
    <property type="entry name" value="XANTHINE DEHYDROGENASE_OXIDASE"/>
    <property type="match status" value="1"/>
</dbReference>
<accession>A0ABM0Q5C9</accession>
<dbReference type="PROSITE" id="PS00559">
    <property type="entry name" value="MOLYBDOPTERIN_EUK"/>
    <property type="match status" value="1"/>
</dbReference>
<protein>
    <submittedName>
        <fullName evidence="8">Xanthine dehydrogenase/oxidase-like</fullName>
    </submittedName>
</protein>
<name>A0ABM0Q5C9_GALVR</name>
<keyword evidence="5" id="KW-0408">Iron</keyword>
<dbReference type="PANTHER" id="PTHR11908">
    <property type="entry name" value="XANTHINE DEHYDROGENASE"/>
    <property type="match status" value="1"/>
</dbReference>
<dbReference type="Gene3D" id="3.30.365.10">
    <property type="entry name" value="Aldehyde oxidase/xanthine dehydrogenase, molybdopterin binding domain"/>
    <property type="match status" value="2"/>
</dbReference>
<evidence type="ECO:0000313" key="7">
    <source>
        <dbReference type="Proteomes" id="UP000694923"/>
    </source>
</evidence>
<evidence type="ECO:0000256" key="5">
    <source>
        <dbReference type="ARBA" id="ARBA00023004"/>
    </source>
</evidence>
<dbReference type="InterPro" id="IPR037165">
    <property type="entry name" value="AldOxase/xan_DH_Mopterin-bd_sf"/>
</dbReference>
<keyword evidence="3" id="KW-0479">Metal-binding</keyword>
<evidence type="ECO:0000256" key="4">
    <source>
        <dbReference type="ARBA" id="ARBA00023002"/>
    </source>
</evidence>
<organism evidence="7 8">
    <name type="scientific">Galeopterus variegatus</name>
    <name type="common">Malayan flying lemur</name>
    <name type="synonym">Cynocephalus variegatus</name>
    <dbReference type="NCBI Taxonomy" id="482537"/>
    <lineage>
        <taxon>Eukaryota</taxon>
        <taxon>Metazoa</taxon>
        <taxon>Chordata</taxon>
        <taxon>Craniata</taxon>
        <taxon>Vertebrata</taxon>
        <taxon>Euteleostomi</taxon>
        <taxon>Mammalia</taxon>
        <taxon>Eutheria</taxon>
        <taxon>Euarchontoglires</taxon>
        <taxon>Dermoptera</taxon>
        <taxon>Cynocephalidae</taxon>
        <taxon>Galeopterus</taxon>
    </lineage>
</organism>
<reference evidence="8" key="1">
    <citation type="submission" date="2025-08" db="UniProtKB">
        <authorList>
            <consortium name="RefSeq"/>
        </authorList>
    </citation>
    <scope>IDENTIFICATION</scope>
</reference>
<feature type="non-terminal residue" evidence="8">
    <location>
        <position position="98"/>
    </location>
</feature>
<dbReference type="InterPro" id="IPR022407">
    <property type="entry name" value="OxRdtase_Mopterin_BS"/>
</dbReference>
<dbReference type="Proteomes" id="UP000694923">
    <property type="component" value="Unplaced"/>
</dbReference>
<proteinExistence type="predicted"/>